<proteinExistence type="predicted"/>
<accession>A0ABP9T285</accession>
<dbReference type="Gene3D" id="3.30.590.20">
    <property type="match status" value="1"/>
</dbReference>
<gene>
    <name evidence="1" type="ORF">GCM10023323_23050</name>
</gene>
<dbReference type="EMBL" id="BAABJR010000005">
    <property type="protein sequence ID" value="GAA5207462.1"/>
    <property type="molecule type" value="Genomic_DNA"/>
</dbReference>
<comment type="caution">
    <text evidence="1">The sequence shown here is derived from an EMBL/GenBank/DDBJ whole genome shotgun (WGS) entry which is preliminary data.</text>
</comment>
<name>A0ABP9T285_9ACTN</name>
<organism evidence="1 2">
    <name type="scientific">Streptomyces thinghirensis</name>
    <dbReference type="NCBI Taxonomy" id="551547"/>
    <lineage>
        <taxon>Bacteria</taxon>
        <taxon>Bacillati</taxon>
        <taxon>Actinomycetota</taxon>
        <taxon>Actinomycetes</taxon>
        <taxon>Kitasatosporales</taxon>
        <taxon>Streptomycetaceae</taxon>
        <taxon>Streptomyces</taxon>
    </lineage>
</organism>
<dbReference type="Proteomes" id="UP001499878">
    <property type="component" value="Unassembled WGS sequence"/>
</dbReference>
<sequence>MLHTVASALRQHEDLDFVRERWQRLRAEGTGADRQRAAYRQRSSTHGVVDYIVSATCPH</sequence>
<keyword evidence="2" id="KW-1185">Reference proteome</keyword>
<protein>
    <submittedName>
        <fullName evidence="1">Uncharacterized protein</fullName>
    </submittedName>
</protein>
<dbReference type="RefSeq" id="WP_345629250.1">
    <property type="nucleotide sequence ID" value="NZ_BAABJR010000005.1"/>
</dbReference>
<evidence type="ECO:0000313" key="2">
    <source>
        <dbReference type="Proteomes" id="UP001499878"/>
    </source>
</evidence>
<reference evidence="2" key="1">
    <citation type="journal article" date="2019" name="Int. J. Syst. Evol. Microbiol.">
        <title>The Global Catalogue of Microorganisms (GCM) 10K type strain sequencing project: providing services to taxonomists for standard genome sequencing and annotation.</title>
        <authorList>
            <consortium name="The Broad Institute Genomics Platform"/>
            <consortium name="The Broad Institute Genome Sequencing Center for Infectious Disease"/>
            <person name="Wu L."/>
            <person name="Ma J."/>
        </authorList>
    </citation>
    <scope>NUCLEOTIDE SEQUENCE [LARGE SCALE GENOMIC DNA]</scope>
    <source>
        <strain evidence="2">JCM 18306</strain>
    </source>
</reference>
<evidence type="ECO:0000313" key="1">
    <source>
        <dbReference type="EMBL" id="GAA5207462.1"/>
    </source>
</evidence>